<sequence>MQPVASSVDRAVAPVQLSLLEDLKALPTVKLISTVHEFESQQEPTIIACMETILKKAVDIHKLHQSGVSLVSGVSSESSESISRSRRPSELAGCKGPR</sequence>
<evidence type="ECO:0000313" key="2">
    <source>
        <dbReference type="EMBL" id="KAK9695480.1"/>
    </source>
</evidence>
<evidence type="ECO:0000256" key="1">
    <source>
        <dbReference type="SAM" id="MobiDB-lite"/>
    </source>
</evidence>
<reference evidence="2 3" key="1">
    <citation type="journal article" date="2024" name="BMC Genomics">
        <title>De novo assembly and annotation of Popillia japonica's genome with initial clues to its potential as an invasive pest.</title>
        <authorList>
            <person name="Cucini C."/>
            <person name="Boschi S."/>
            <person name="Funari R."/>
            <person name="Cardaioli E."/>
            <person name="Iannotti N."/>
            <person name="Marturano G."/>
            <person name="Paoli F."/>
            <person name="Bruttini M."/>
            <person name="Carapelli A."/>
            <person name="Frati F."/>
            <person name="Nardi F."/>
        </authorList>
    </citation>
    <scope>NUCLEOTIDE SEQUENCE [LARGE SCALE GENOMIC DNA]</scope>
    <source>
        <strain evidence="2">DMR45628</strain>
    </source>
</reference>
<name>A0AAW1IZF6_POPJA</name>
<organism evidence="2 3">
    <name type="scientific">Popillia japonica</name>
    <name type="common">Japanese beetle</name>
    <dbReference type="NCBI Taxonomy" id="7064"/>
    <lineage>
        <taxon>Eukaryota</taxon>
        <taxon>Metazoa</taxon>
        <taxon>Ecdysozoa</taxon>
        <taxon>Arthropoda</taxon>
        <taxon>Hexapoda</taxon>
        <taxon>Insecta</taxon>
        <taxon>Pterygota</taxon>
        <taxon>Neoptera</taxon>
        <taxon>Endopterygota</taxon>
        <taxon>Coleoptera</taxon>
        <taxon>Polyphaga</taxon>
        <taxon>Scarabaeiformia</taxon>
        <taxon>Scarabaeidae</taxon>
        <taxon>Rutelinae</taxon>
        <taxon>Popillia</taxon>
    </lineage>
</organism>
<keyword evidence="3" id="KW-1185">Reference proteome</keyword>
<dbReference type="AlphaFoldDB" id="A0AAW1IZF6"/>
<comment type="caution">
    <text evidence="2">The sequence shown here is derived from an EMBL/GenBank/DDBJ whole genome shotgun (WGS) entry which is preliminary data.</text>
</comment>
<accession>A0AAW1IZF6</accession>
<gene>
    <name evidence="2" type="ORF">QE152_g32540</name>
</gene>
<protein>
    <submittedName>
        <fullName evidence="2">Uncharacterized protein</fullName>
    </submittedName>
</protein>
<dbReference type="Proteomes" id="UP001458880">
    <property type="component" value="Unassembled WGS sequence"/>
</dbReference>
<proteinExistence type="predicted"/>
<dbReference type="EMBL" id="JASPKY010000480">
    <property type="protein sequence ID" value="KAK9695480.1"/>
    <property type="molecule type" value="Genomic_DNA"/>
</dbReference>
<feature type="compositionally biased region" description="Low complexity" evidence="1">
    <location>
        <begin position="70"/>
        <end position="82"/>
    </location>
</feature>
<feature type="region of interest" description="Disordered" evidence="1">
    <location>
        <begin position="70"/>
        <end position="98"/>
    </location>
</feature>
<evidence type="ECO:0000313" key="3">
    <source>
        <dbReference type="Proteomes" id="UP001458880"/>
    </source>
</evidence>